<comment type="subcellular location">
    <subcellularLocation>
        <location evidence="1">Lysosome</location>
    </subcellularLocation>
    <subcellularLocation>
        <location evidence="2">Secreted</location>
    </subcellularLocation>
</comment>
<keyword evidence="5" id="KW-0964">Secreted</keyword>
<dbReference type="GO" id="GO:0050727">
    <property type="term" value="P:regulation of inflammatory response"/>
    <property type="evidence" value="ECO:0007669"/>
    <property type="project" value="TreeGrafter"/>
</dbReference>
<dbReference type="GO" id="GO:0051130">
    <property type="term" value="P:positive regulation of cellular component organization"/>
    <property type="evidence" value="ECO:0007669"/>
    <property type="project" value="UniProtKB-ARBA"/>
</dbReference>
<protein>
    <recommendedName>
        <fullName evidence="14">Progranulin</fullName>
    </recommendedName>
    <alternativeName>
        <fullName evidence="15">Acrogranin</fullName>
    </alternativeName>
    <alternativeName>
        <fullName evidence="16">Proepithelin</fullName>
    </alternativeName>
</protein>
<evidence type="ECO:0000256" key="14">
    <source>
        <dbReference type="ARBA" id="ARBA00072161"/>
    </source>
</evidence>
<comment type="function">
    <text evidence="11">Inhibits epithelial cell proliferation and induces epithelial cells to secrete IL-8.</text>
</comment>
<evidence type="ECO:0000256" key="5">
    <source>
        <dbReference type="ARBA" id="ARBA00022525"/>
    </source>
</evidence>
<feature type="domain" description="Granulins" evidence="19">
    <location>
        <begin position="329"/>
        <end position="342"/>
    </location>
</feature>
<feature type="disulfide bond" evidence="17">
    <location>
        <begin position="141"/>
        <end position="157"/>
    </location>
</feature>
<evidence type="ECO:0000256" key="10">
    <source>
        <dbReference type="ARBA" id="ARBA00023228"/>
    </source>
</evidence>
<proteinExistence type="inferred from homology"/>
<feature type="disulfide bond" evidence="17">
    <location>
        <begin position="329"/>
        <end position="342"/>
    </location>
</feature>
<organism evidence="20 21">
    <name type="scientific">Diceros bicornis minor</name>
    <name type="common">South-central black rhinoceros</name>
    <dbReference type="NCBI Taxonomy" id="77932"/>
    <lineage>
        <taxon>Eukaryota</taxon>
        <taxon>Metazoa</taxon>
        <taxon>Chordata</taxon>
        <taxon>Craniata</taxon>
        <taxon>Vertebrata</taxon>
        <taxon>Euteleostomi</taxon>
        <taxon>Mammalia</taxon>
        <taxon>Eutheria</taxon>
        <taxon>Laurasiatheria</taxon>
        <taxon>Perissodactyla</taxon>
        <taxon>Rhinocerotidae</taxon>
        <taxon>Diceros</taxon>
    </lineage>
</organism>
<dbReference type="PANTHER" id="PTHR12274">
    <property type="entry name" value="GRANULIN"/>
    <property type="match status" value="1"/>
</dbReference>
<dbReference type="PROSITE" id="PS00799">
    <property type="entry name" value="GRANULINS"/>
    <property type="match status" value="6"/>
</dbReference>
<comment type="similarity">
    <text evidence="3">Belongs to the granulin family.</text>
</comment>
<evidence type="ECO:0000256" key="15">
    <source>
        <dbReference type="ARBA" id="ARBA00081408"/>
    </source>
</evidence>
<comment type="caution">
    <text evidence="20">The sequence shown here is derived from an EMBL/GenBank/DDBJ whole genome shotgun (WGS) entry which is preliminary data.</text>
</comment>
<evidence type="ECO:0000256" key="1">
    <source>
        <dbReference type="ARBA" id="ARBA00004371"/>
    </source>
</evidence>
<keyword evidence="9" id="KW-0325">Glycoprotein</keyword>
<dbReference type="GO" id="GO:0051649">
    <property type="term" value="P:establishment of localization in cell"/>
    <property type="evidence" value="ECO:0007669"/>
    <property type="project" value="UniProtKB-ARBA"/>
</dbReference>
<evidence type="ECO:0000256" key="16">
    <source>
        <dbReference type="ARBA" id="ARBA00081961"/>
    </source>
</evidence>
<evidence type="ECO:0000256" key="13">
    <source>
        <dbReference type="ARBA" id="ARBA00059698"/>
    </source>
</evidence>
<comment type="function">
    <text evidence="12">Secreted protein that acts as a key regulator of lysosomal function and as a growth factor involved in inflammation, wound healing and cell proliferation. Regulates protein trafficking to lysosomes, and also the activity of lysosomal enzymes. Also facilitates the acidification of lysosomes, causing degradation of mature CTSD by CTSB. In addition, functions as a wound-related growth factor that acts directly on dermal fibroblasts and endothelial cells to promote division, migration and the formation of capillary-like tubule structures. Also promotes epithelial cell proliferation by blocking TNF-mediated neutrophil activation preventing release of oxidants and proteases. Moreover, modulates inflammation in neurons by preserving neurons survival, axonal outgrowth and neuronal integrity.</text>
</comment>
<comment type="function">
    <text evidence="13">Stabilizes CTSD through interaction with CTSD leading to maintain its aspartic-type peptidase activity.</text>
</comment>
<feature type="domain" description="Granulins" evidence="19">
    <location>
        <begin position="92"/>
        <end position="105"/>
    </location>
</feature>
<dbReference type="FunFam" id="2.10.25.160:FF:000003">
    <property type="entry name" value="Progranulin"/>
    <property type="match status" value="1"/>
</dbReference>
<feature type="signal peptide" evidence="18">
    <location>
        <begin position="1"/>
        <end position="17"/>
    </location>
</feature>
<reference evidence="20 21" key="1">
    <citation type="journal article" date="2020" name="Mol. Biol. Evol.">
        <title>Interspecific Gene Flow and the Evolution of Specialization in Black and White Rhinoceros.</title>
        <authorList>
            <person name="Moodley Y."/>
            <person name="Westbury M.V."/>
            <person name="Russo I.M."/>
            <person name="Gopalakrishnan S."/>
            <person name="Rakotoarivelo A."/>
            <person name="Olsen R.A."/>
            <person name="Prost S."/>
            <person name="Tunstall T."/>
            <person name="Ryder O.A."/>
            <person name="Dalen L."/>
            <person name="Bruford M.W."/>
        </authorList>
    </citation>
    <scope>NUCLEOTIDE SEQUENCE [LARGE SCALE GENOMIC DNA]</scope>
    <source>
        <strain evidence="20">SBR-YM</strain>
        <tissue evidence="20">Skin</tissue>
    </source>
</reference>
<evidence type="ECO:0000256" key="11">
    <source>
        <dbReference type="ARBA" id="ARBA00056087"/>
    </source>
</evidence>
<feature type="disulfide bond" evidence="17">
    <location>
        <begin position="386"/>
        <end position="402"/>
    </location>
</feature>
<feature type="disulfide bond" evidence="17">
    <location>
        <begin position="380"/>
        <end position="392"/>
    </location>
</feature>
<evidence type="ECO:0000256" key="9">
    <source>
        <dbReference type="ARBA" id="ARBA00023180"/>
    </source>
</evidence>
<name>A0A7J7F9B1_DICBM</name>
<keyword evidence="6 18" id="KW-0732">Signal</keyword>
<dbReference type="EMBL" id="JACDTQ010000987">
    <property type="protein sequence ID" value="KAF5924498.1"/>
    <property type="molecule type" value="Genomic_DNA"/>
</dbReference>
<evidence type="ECO:0000256" key="3">
    <source>
        <dbReference type="ARBA" id="ARBA00010093"/>
    </source>
</evidence>
<evidence type="ECO:0000256" key="6">
    <source>
        <dbReference type="ARBA" id="ARBA00022729"/>
    </source>
</evidence>
<keyword evidence="10" id="KW-0458">Lysosome</keyword>
<evidence type="ECO:0000256" key="17">
    <source>
        <dbReference type="PIRSR" id="PIRSR639036-50"/>
    </source>
</evidence>
<dbReference type="GO" id="GO:0005764">
    <property type="term" value="C:lysosome"/>
    <property type="evidence" value="ECO:0007669"/>
    <property type="project" value="UniProtKB-SubCell"/>
</dbReference>
<keyword evidence="4" id="KW-0202">Cytokine</keyword>
<keyword evidence="8 17" id="KW-1015">Disulfide bond</keyword>
<evidence type="ECO:0000259" key="19">
    <source>
        <dbReference type="PROSITE" id="PS00799"/>
    </source>
</evidence>
<dbReference type="GO" id="GO:0005615">
    <property type="term" value="C:extracellular space"/>
    <property type="evidence" value="ECO:0007669"/>
    <property type="project" value="UniProtKB-KW"/>
</dbReference>
<evidence type="ECO:0000313" key="20">
    <source>
        <dbReference type="EMBL" id="KAF5924498.1"/>
    </source>
</evidence>
<feature type="disulfide bond" evidence="17">
    <location>
        <begin position="464"/>
        <end position="477"/>
    </location>
</feature>
<gene>
    <name evidence="20" type="ORF">HPG69_018899</name>
</gene>
<feature type="disulfide bond" evidence="17">
    <location>
        <begin position="321"/>
        <end position="335"/>
    </location>
</feature>
<dbReference type="Pfam" id="PF00396">
    <property type="entry name" value="Granulin"/>
    <property type="match status" value="6"/>
</dbReference>
<feature type="domain" description="Granulins" evidence="19">
    <location>
        <begin position="542"/>
        <end position="555"/>
    </location>
</feature>
<dbReference type="PANTHER" id="PTHR12274:SF3">
    <property type="entry name" value="PROGRANULIN"/>
    <property type="match status" value="1"/>
</dbReference>
<dbReference type="GO" id="GO:0050793">
    <property type="term" value="P:regulation of developmental process"/>
    <property type="evidence" value="ECO:0007669"/>
    <property type="project" value="UniProtKB-ARBA"/>
</dbReference>
<feature type="domain" description="Granulins" evidence="19">
    <location>
        <begin position="464"/>
        <end position="477"/>
    </location>
</feature>
<evidence type="ECO:0000256" key="7">
    <source>
        <dbReference type="ARBA" id="ARBA00022737"/>
    </source>
</evidence>
<dbReference type="InterPro" id="IPR006150">
    <property type="entry name" value="Cys_repeat_1"/>
</dbReference>
<keyword evidence="21" id="KW-1185">Reference proteome</keyword>
<sequence>MWTLVSWVALVAGLVAGTQCPDGQLCPVACCLDPGGASYSCCNPVLDKWPTALSRRLGRPCRIDAHCSPGYSCLLTILGTSSCCPFPEAMSCGDGRHCCPRGFHCSADGRSCFRRSESWVILSTDTNSLGAVQCPGSQFECPNSSTCCTMLDGSWGCCPMPQVQVWEDRGRGEGSGGRDRVRTISHQASCCEDKVHCCPHGTSCDLAHARCLTATGTHPLAKKIPAQRTNRAVVMCPDARSRCPDGSTCCELPGGNYGCCPMPNDTVCDLIQNKCLSRENATDLLTKLPAHTVREVKCDMEVSCPDGYTCCRLQSGAWGCCPFAQAVCCEDHIHCCPAGFRCDTEKGTCEQGARQVPWMEQAPTHLSLLDPQAMETDVPCDNVTSCPSFYTCCRLTSGEWGCCPVPEPTGSTPALSDSSPAGGAVSRRGGLRWGTAGRVGAQCSIPHSSVLEHPFLPPPKAVCCSDHQHCCPQGYTCVAGGQCQRGNKMVTGLEKMPARRASLSHPRDTGCDHFTGCPVGQTCCPSLSGRWACCQLPHAVCCEDRQHCCPAGYTCNVKARSCEKEVDSAHPAARLPLGPHMGVGNVKCGEAHFCHDNQTCCRASRGGWACCPYRQGICCADHRHCCPPGFRCAAKGTKCLRRATLRWDTPLRDPAPRQLL</sequence>
<keyword evidence="7" id="KW-0677">Repeat</keyword>
<feature type="domain" description="Granulins" evidence="19">
    <location>
        <begin position="191"/>
        <end position="204"/>
    </location>
</feature>
<feature type="disulfide bond" evidence="17">
    <location>
        <begin position="311"/>
        <end position="328"/>
    </location>
</feature>
<dbReference type="SMART" id="SM00277">
    <property type="entry name" value="GRAN"/>
    <property type="match status" value="7"/>
</dbReference>
<accession>A0A7J7F9B1</accession>
<evidence type="ECO:0000256" key="12">
    <source>
        <dbReference type="ARBA" id="ARBA00058126"/>
    </source>
</evidence>
<feature type="disulfide bond" evidence="17">
    <location>
        <begin position="304"/>
        <end position="320"/>
    </location>
</feature>
<feature type="disulfide bond" evidence="17">
    <location>
        <begin position="134"/>
        <end position="147"/>
    </location>
</feature>
<feature type="chain" id="PRO_5029736855" description="Progranulin" evidence="18">
    <location>
        <begin position="18"/>
        <end position="660"/>
    </location>
</feature>
<dbReference type="GO" id="GO:0005125">
    <property type="term" value="F:cytokine activity"/>
    <property type="evidence" value="ECO:0007669"/>
    <property type="project" value="UniProtKB-KW"/>
</dbReference>
<dbReference type="Gene3D" id="2.10.25.160">
    <property type="entry name" value="Granulin"/>
    <property type="match status" value="7"/>
</dbReference>
<evidence type="ECO:0000256" key="18">
    <source>
        <dbReference type="SAM" id="SignalP"/>
    </source>
</evidence>
<dbReference type="InterPro" id="IPR039036">
    <property type="entry name" value="Granulin_fam"/>
</dbReference>
<feature type="disulfide bond" evidence="17">
    <location>
        <begin position="298"/>
        <end position="310"/>
    </location>
</feature>
<dbReference type="InterPro" id="IPR037277">
    <property type="entry name" value="Granulin_sf"/>
</dbReference>
<dbReference type="Proteomes" id="UP000551758">
    <property type="component" value="Unassembled WGS sequence"/>
</dbReference>
<dbReference type="SMART" id="SM00289">
    <property type="entry name" value="WR1"/>
    <property type="match status" value="4"/>
</dbReference>
<evidence type="ECO:0000256" key="8">
    <source>
        <dbReference type="ARBA" id="ARBA00023157"/>
    </source>
</evidence>
<dbReference type="InterPro" id="IPR000118">
    <property type="entry name" value="Granulin"/>
</dbReference>
<evidence type="ECO:0000313" key="21">
    <source>
        <dbReference type="Proteomes" id="UP000551758"/>
    </source>
</evidence>
<evidence type="ECO:0000256" key="2">
    <source>
        <dbReference type="ARBA" id="ARBA00004613"/>
    </source>
</evidence>
<feature type="disulfide bond" evidence="17">
    <location>
        <begin position="336"/>
        <end position="349"/>
    </location>
</feature>
<dbReference type="AlphaFoldDB" id="A0A7J7F9B1"/>
<evidence type="ECO:0000256" key="4">
    <source>
        <dbReference type="ARBA" id="ARBA00022514"/>
    </source>
</evidence>
<dbReference type="FunFam" id="2.10.25.160:FF:000004">
    <property type="entry name" value="Granulin precursor"/>
    <property type="match status" value="1"/>
</dbReference>
<feature type="domain" description="Granulins" evidence="19">
    <location>
        <begin position="619"/>
        <end position="632"/>
    </location>
</feature>
<dbReference type="FunFam" id="2.10.25.160:FF:000001">
    <property type="entry name" value="Granulin precursor"/>
    <property type="match status" value="2"/>
</dbReference>
<dbReference type="SUPFAM" id="SSF57277">
    <property type="entry name" value="Granulin repeat"/>
    <property type="match status" value="6"/>
</dbReference>
<feature type="disulfide bond" evidence="17">
    <location>
        <begin position="471"/>
        <end position="483"/>
    </location>
</feature>